<organism evidence="1 2">
    <name type="scientific">Steinernema carpocapsae</name>
    <name type="common">Entomopathogenic nematode</name>
    <dbReference type="NCBI Taxonomy" id="34508"/>
    <lineage>
        <taxon>Eukaryota</taxon>
        <taxon>Metazoa</taxon>
        <taxon>Ecdysozoa</taxon>
        <taxon>Nematoda</taxon>
        <taxon>Chromadorea</taxon>
        <taxon>Rhabditida</taxon>
        <taxon>Tylenchina</taxon>
        <taxon>Panagrolaimomorpha</taxon>
        <taxon>Strongyloidoidea</taxon>
        <taxon>Steinernematidae</taxon>
        <taxon>Steinernema</taxon>
    </lineage>
</organism>
<reference evidence="1 2" key="2">
    <citation type="journal article" date="2019" name="G3 (Bethesda)">
        <title>Hybrid Assembly of the Genome of the Entomopathogenic Nematode Steinernema carpocapsae Identifies the X-Chromosome.</title>
        <authorList>
            <person name="Serra L."/>
            <person name="Macchietto M."/>
            <person name="Macias-Munoz A."/>
            <person name="McGill C.J."/>
            <person name="Rodriguez I.M."/>
            <person name="Rodriguez B."/>
            <person name="Murad R."/>
            <person name="Mortazavi A."/>
        </authorList>
    </citation>
    <scope>NUCLEOTIDE SEQUENCE [LARGE SCALE GENOMIC DNA]</scope>
    <source>
        <strain evidence="1 2">ALL</strain>
    </source>
</reference>
<accession>A0A4U5N2Q4</accession>
<sequence length="67" mass="7320">MPGCKNGIPCPIKMGKQWIILKLDFSKFGAIIGLLKNNAAYQIQLTMKDKASSDKTCIVAQGRALTH</sequence>
<dbReference type="AlphaFoldDB" id="A0A4U5N2Q4"/>
<proteinExistence type="predicted"/>
<protein>
    <recommendedName>
        <fullName evidence="3">MD-2-related lipid-recognition domain-containing protein</fullName>
    </recommendedName>
</protein>
<evidence type="ECO:0000313" key="1">
    <source>
        <dbReference type="EMBL" id="TKR76696.1"/>
    </source>
</evidence>
<dbReference type="PANTHER" id="PTHR35573:SF1">
    <property type="entry name" value="ML DOMAIN-CONTAINING PROTEIN"/>
    <property type="match status" value="1"/>
</dbReference>
<dbReference type="PANTHER" id="PTHR35573">
    <property type="entry name" value="PROTEIN CBG22129"/>
    <property type="match status" value="1"/>
</dbReference>
<reference evidence="1 2" key="1">
    <citation type="journal article" date="2015" name="Genome Biol.">
        <title>Comparative genomics of Steinernema reveals deeply conserved gene regulatory networks.</title>
        <authorList>
            <person name="Dillman A.R."/>
            <person name="Macchietto M."/>
            <person name="Porter C.F."/>
            <person name="Rogers A."/>
            <person name="Williams B."/>
            <person name="Antoshechkin I."/>
            <person name="Lee M.M."/>
            <person name="Goodwin Z."/>
            <person name="Lu X."/>
            <person name="Lewis E.E."/>
            <person name="Goodrich-Blair H."/>
            <person name="Stock S.P."/>
            <person name="Adams B.J."/>
            <person name="Sternberg P.W."/>
            <person name="Mortazavi A."/>
        </authorList>
    </citation>
    <scope>NUCLEOTIDE SEQUENCE [LARGE SCALE GENOMIC DNA]</scope>
    <source>
        <strain evidence="1 2">ALL</strain>
    </source>
</reference>
<evidence type="ECO:0008006" key="3">
    <source>
        <dbReference type="Google" id="ProtNLM"/>
    </source>
</evidence>
<name>A0A4U5N2Q4_STECR</name>
<evidence type="ECO:0000313" key="2">
    <source>
        <dbReference type="Proteomes" id="UP000298663"/>
    </source>
</evidence>
<comment type="caution">
    <text evidence="1">The sequence shown here is derived from an EMBL/GenBank/DDBJ whole genome shotgun (WGS) entry which is preliminary data.</text>
</comment>
<dbReference type="OrthoDB" id="5856944at2759"/>
<keyword evidence="2" id="KW-1185">Reference proteome</keyword>
<dbReference type="Proteomes" id="UP000298663">
    <property type="component" value="Unassembled WGS sequence"/>
</dbReference>
<gene>
    <name evidence="1" type="ORF">L596_017804</name>
</gene>
<dbReference type="EMBL" id="AZBU02000005">
    <property type="protein sequence ID" value="TKR76696.1"/>
    <property type="molecule type" value="Genomic_DNA"/>
</dbReference>